<organism evidence="3 4">
    <name type="scientific">Holdemanella porci</name>
    <dbReference type="NCBI Taxonomy" id="2652276"/>
    <lineage>
        <taxon>Bacteria</taxon>
        <taxon>Bacillati</taxon>
        <taxon>Bacillota</taxon>
        <taxon>Erysipelotrichia</taxon>
        <taxon>Erysipelotrichales</taxon>
        <taxon>Erysipelotrichaceae</taxon>
        <taxon>Holdemanella</taxon>
    </lineage>
</organism>
<protein>
    <submittedName>
        <fullName evidence="3">Aminopeptidase P family protein</fullName>
    </submittedName>
</protein>
<name>A0A6N7V5H3_9FIRM</name>
<dbReference type="CDD" id="cd01092">
    <property type="entry name" value="APP-like"/>
    <property type="match status" value="1"/>
</dbReference>
<dbReference type="GeneID" id="93159505"/>
<dbReference type="RefSeq" id="WP_154556621.1">
    <property type="nucleotide sequence ID" value="NZ_VUMR01000067.1"/>
</dbReference>
<dbReference type="Gene3D" id="3.90.230.10">
    <property type="entry name" value="Creatinase/methionine aminopeptidase superfamily"/>
    <property type="match status" value="1"/>
</dbReference>
<dbReference type="InterPro" id="IPR029149">
    <property type="entry name" value="Creatin/AminoP/Spt16_N"/>
</dbReference>
<gene>
    <name evidence="3" type="ORF">FYJ55_09430</name>
</gene>
<accession>A0A6N7V5H3</accession>
<dbReference type="SUPFAM" id="SSF53092">
    <property type="entry name" value="Creatinase/prolidase N-terminal domain"/>
    <property type="match status" value="1"/>
</dbReference>
<dbReference type="Proteomes" id="UP000434241">
    <property type="component" value="Unassembled WGS sequence"/>
</dbReference>
<dbReference type="Pfam" id="PF01321">
    <property type="entry name" value="Creatinase_N"/>
    <property type="match status" value="1"/>
</dbReference>
<dbReference type="AlphaFoldDB" id="A0A6N7V5H3"/>
<keyword evidence="3" id="KW-0031">Aminopeptidase</keyword>
<dbReference type="GO" id="GO:0004177">
    <property type="term" value="F:aminopeptidase activity"/>
    <property type="evidence" value="ECO:0007669"/>
    <property type="project" value="UniProtKB-KW"/>
</dbReference>
<dbReference type="PANTHER" id="PTHR46112">
    <property type="entry name" value="AMINOPEPTIDASE"/>
    <property type="match status" value="1"/>
</dbReference>
<evidence type="ECO:0000313" key="4">
    <source>
        <dbReference type="Proteomes" id="UP000434241"/>
    </source>
</evidence>
<evidence type="ECO:0000313" key="3">
    <source>
        <dbReference type="EMBL" id="MSS57076.1"/>
    </source>
</evidence>
<dbReference type="PANTHER" id="PTHR46112:SF3">
    <property type="entry name" value="AMINOPEPTIDASE YPDF"/>
    <property type="match status" value="1"/>
</dbReference>
<evidence type="ECO:0000259" key="1">
    <source>
        <dbReference type="Pfam" id="PF00557"/>
    </source>
</evidence>
<proteinExistence type="predicted"/>
<dbReference type="InterPro" id="IPR000994">
    <property type="entry name" value="Pept_M24"/>
</dbReference>
<keyword evidence="3" id="KW-0378">Hydrolase</keyword>
<comment type="caution">
    <text evidence="3">The sequence shown here is derived from an EMBL/GenBank/DDBJ whole genome shotgun (WGS) entry which is preliminary data.</text>
</comment>
<reference evidence="3 4" key="1">
    <citation type="submission" date="2019-08" db="EMBL/GenBank/DDBJ databases">
        <title>In-depth cultivation of the pig gut microbiome towards novel bacterial diversity and tailored functional studies.</title>
        <authorList>
            <person name="Wylensek D."/>
            <person name="Hitch T.C.A."/>
            <person name="Clavel T."/>
        </authorList>
    </citation>
    <scope>NUCLEOTIDE SEQUENCE [LARGE SCALE GENOMIC DNA]</scope>
    <source>
        <strain evidence="3 4">LKV-472-APC-3</strain>
    </source>
</reference>
<feature type="domain" description="Peptidase M24" evidence="1">
    <location>
        <begin position="137"/>
        <end position="340"/>
    </location>
</feature>
<dbReference type="Pfam" id="PF00557">
    <property type="entry name" value="Peptidase_M24"/>
    <property type="match status" value="1"/>
</dbReference>
<dbReference type="Gene3D" id="3.40.350.10">
    <property type="entry name" value="Creatinase/prolidase N-terminal domain"/>
    <property type="match status" value="1"/>
</dbReference>
<dbReference type="InterPro" id="IPR050659">
    <property type="entry name" value="Peptidase_M24B"/>
</dbReference>
<feature type="domain" description="Creatinase N-terminal" evidence="2">
    <location>
        <begin position="5"/>
        <end position="130"/>
    </location>
</feature>
<keyword evidence="3" id="KW-0645">Protease</keyword>
<dbReference type="EMBL" id="VUMR01000067">
    <property type="protein sequence ID" value="MSS57076.1"/>
    <property type="molecule type" value="Genomic_DNA"/>
</dbReference>
<keyword evidence="4" id="KW-1185">Reference proteome</keyword>
<sequence length="357" mass="40263">MFQKRVDQVIARMKADGLKQILVSEPCSIYYLTGVDVGPGERLFALYLNDEGRKVLFLNTLFTVEQKDCEEIWYSDTDDSTSLLASVINLSETLGVDKDWTARFLIPLMEKCEGLKVVLGSKYVDDTRAIKDEKEIECMIENSQINDVVMERTRDFISEGMTEKQVEAFILEQYKLLGCQNVSFSPICSFGANGADPHHMPDDSVLKAGDSIVIDIGGRKDCYCSDMTRTYFCKEASDEYKKIHDIVRVANEKAEEIIRPGVRLCDIDLTARNYISSFGYGEYFTHRLGHFIGQTDHEFGDVSSTNTETVKPGMIFSIEPGIYLPEKMGVRVEDLVLVTEDGCVVLNKVDKKYAMIG</sequence>
<dbReference type="InterPro" id="IPR000587">
    <property type="entry name" value="Creatinase_N"/>
</dbReference>
<dbReference type="SUPFAM" id="SSF55920">
    <property type="entry name" value="Creatinase/aminopeptidase"/>
    <property type="match status" value="1"/>
</dbReference>
<dbReference type="InterPro" id="IPR036005">
    <property type="entry name" value="Creatinase/aminopeptidase-like"/>
</dbReference>
<evidence type="ECO:0000259" key="2">
    <source>
        <dbReference type="Pfam" id="PF01321"/>
    </source>
</evidence>